<accession>A0A6A4PZR6</accession>
<proteinExistence type="predicted"/>
<reference evidence="2" key="1">
    <citation type="journal article" date="2020" name="Nat. Commun.">
        <title>Genome sequence of the cluster root forming white lupin.</title>
        <authorList>
            <person name="Hufnagel B."/>
            <person name="Marques A."/>
            <person name="Soriano A."/>
            <person name="Marques L."/>
            <person name="Divol F."/>
            <person name="Doumas P."/>
            <person name="Sallet E."/>
            <person name="Mancinotti D."/>
            <person name="Carrere S."/>
            <person name="Marande W."/>
            <person name="Arribat S."/>
            <person name="Keller J."/>
            <person name="Huneau C."/>
            <person name="Blein T."/>
            <person name="Aime D."/>
            <person name="Laguerre M."/>
            <person name="Taylor J."/>
            <person name="Schubert V."/>
            <person name="Nelson M."/>
            <person name="Geu-Flores F."/>
            <person name="Crespi M."/>
            <person name="Gallardo-Guerrero K."/>
            <person name="Delaux P.-M."/>
            <person name="Salse J."/>
            <person name="Berges H."/>
            <person name="Guyot R."/>
            <person name="Gouzy J."/>
            <person name="Peret B."/>
        </authorList>
    </citation>
    <scope>NUCLEOTIDE SEQUENCE [LARGE SCALE GENOMIC DNA]</scope>
    <source>
        <strain evidence="2">cv. Amiga</strain>
    </source>
</reference>
<dbReference type="EMBL" id="WOCE01000009">
    <property type="protein sequence ID" value="KAE9606764.1"/>
    <property type="molecule type" value="Genomic_DNA"/>
</dbReference>
<name>A0A6A4PZR6_LUPAL</name>
<evidence type="ECO:0000313" key="1">
    <source>
        <dbReference type="EMBL" id="KAE9606764.1"/>
    </source>
</evidence>
<sequence length="77" mass="8438">MRSPLSKVVEVQASISSAAETIRTLCVVKIPATYPLGVSCQLQSHLFSTSLTFFPRPWLICNGHQKLKLKLKGGILV</sequence>
<protein>
    <submittedName>
        <fullName evidence="1">Uncharacterized protein</fullName>
    </submittedName>
</protein>
<comment type="caution">
    <text evidence="1">The sequence shown here is derived from an EMBL/GenBank/DDBJ whole genome shotgun (WGS) entry which is preliminary data.</text>
</comment>
<dbReference type="Proteomes" id="UP000447434">
    <property type="component" value="Chromosome 9"/>
</dbReference>
<gene>
    <name evidence="1" type="ORF">Lalb_Chr09g0323041</name>
</gene>
<organism evidence="1 2">
    <name type="scientific">Lupinus albus</name>
    <name type="common">White lupine</name>
    <name type="synonym">Lupinus termis</name>
    <dbReference type="NCBI Taxonomy" id="3870"/>
    <lineage>
        <taxon>Eukaryota</taxon>
        <taxon>Viridiplantae</taxon>
        <taxon>Streptophyta</taxon>
        <taxon>Embryophyta</taxon>
        <taxon>Tracheophyta</taxon>
        <taxon>Spermatophyta</taxon>
        <taxon>Magnoliopsida</taxon>
        <taxon>eudicotyledons</taxon>
        <taxon>Gunneridae</taxon>
        <taxon>Pentapetalae</taxon>
        <taxon>rosids</taxon>
        <taxon>fabids</taxon>
        <taxon>Fabales</taxon>
        <taxon>Fabaceae</taxon>
        <taxon>Papilionoideae</taxon>
        <taxon>50 kb inversion clade</taxon>
        <taxon>genistoids sensu lato</taxon>
        <taxon>core genistoids</taxon>
        <taxon>Genisteae</taxon>
        <taxon>Lupinus</taxon>
    </lineage>
</organism>
<keyword evidence="2" id="KW-1185">Reference proteome</keyword>
<evidence type="ECO:0000313" key="2">
    <source>
        <dbReference type="Proteomes" id="UP000447434"/>
    </source>
</evidence>
<dbReference type="AlphaFoldDB" id="A0A6A4PZR6"/>